<feature type="region of interest" description="Disordered" evidence="1">
    <location>
        <begin position="439"/>
        <end position="478"/>
    </location>
</feature>
<proteinExistence type="predicted"/>
<organism evidence="3 4">
    <name type="scientific">Brevundimonas abyssalis TAR-001</name>
    <dbReference type="NCBI Taxonomy" id="1391729"/>
    <lineage>
        <taxon>Bacteria</taxon>
        <taxon>Pseudomonadati</taxon>
        <taxon>Pseudomonadota</taxon>
        <taxon>Alphaproteobacteria</taxon>
        <taxon>Caulobacterales</taxon>
        <taxon>Caulobacteraceae</taxon>
        <taxon>Brevundimonas</taxon>
    </lineage>
</organism>
<dbReference type="Pfam" id="PF01642">
    <property type="entry name" value="MM_CoA_mutase"/>
    <property type="match status" value="1"/>
</dbReference>
<sequence length="478" mass="49321">MKSLSPDFPVPSLADWRALAEKGLKGAPFETLIGRTADGLAIQPLYAADPDRAVLRARPGLSGDRDRPWDLRTLIDHPEPARANALAHDALTKGAASLLLRLDPAGEAGVTVGSQDDLARALDGVLLDLAPVALDAGFMGAEGANWLAVLAKARPRPPSAFHLDPLSAFAREAPAPAPSAAHVNAAAQAGARHAGAYPRASLFLASGRFVHEAGGTEAQELGVMAAAVVAYLRALEAAGIAPAEGLKRIVLGLSADARYPVQIAKLRAARAIWARIAEACGSDAPAVIEVRSSARMLADRGVHNNLLRLTAAAFAGAVGGAQAVVLDSFTAPLGGDNPLSRRQARNTQLILMEESHLGRVADPAGGAFFFEQLTDDLARAGWAVFQAIEAEGGLAAALLSGSLADDVAGAREALIASTRDGSAPILGVSLYPADEDPVTIDPRPAHAVPAPDVRQAGADDACTPFAPTRLSDHVEAHP</sequence>
<protein>
    <submittedName>
        <fullName evidence="3">Methylmalonyl-CoA mutase, small subunit</fullName>
    </submittedName>
</protein>
<dbReference type="InterPro" id="IPR006099">
    <property type="entry name" value="MeMalonylCoA_mutase_a/b_cat"/>
</dbReference>
<evidence type="ECO:0000313" key="4">
    <source>
        <dbReference type="Proteomes" id="UP000016569"/>
    </source>
</evidence>
<accession>A0A8E0KKX9</accession>
<evidence type="ECO:0000259" key="2">
    <source>
        <dbReference type="Pfam" id="PF01642"/>
    </source>
</evidence>
<evidence type="ECO:0000256" key="1">
    <source>
        <dbReference type="SAM" id="MobiDB-lite"/>
    </source>
</evidence>
<comment type="caution">
    <text evidence="3">The sequence shown here is derived from an EMBL/GenBank/DDBJ whole genome shotgun (WGS) entry which is preliminary data.</text>
</comment>
<reference evidence="4" key="1">
    <citation type="journal article" date="2013" name="Genome Announc.">
        <title>Draft Genome Sequence of the Dimorphic Prosthecate Bacterium Brevundimonas abyssalis TAR-001T.</title>
        <authorList>
            <person name="Tsubouchi T."/>
            <person name="Nishi S."/>
            <person name="Usui K."/>
            <person name="Shimane Y."/>
            <person name="Takaki Y."/>
            <person name="Maruyama T."/>
            <person name="Hatada Y."/>
        </authorList>
    </citation>
    <scope>NUCLEOTIDE SEQUENCE [LARGE SCALE GENOMIC DNA]</scope>
    <source>
        <strain evidence="4">TAR-001</strain>
    </source>
</reference>
<dbReference type="PANTHER" id="PTHR48101:SF4">
    <property type="entry name" value="METHYLMALONYL-COA MUTASE, MITOCHONDRIAL"/>
    <property type="match status" value="1"/>
</dbReference>
<dbReference type="GO" id="GO:0004494">
    <property type="term" value="F:methylmalonyl-CoA mutase activity"/>
    <property type="evidence" value="ECO:0007669"/>
    <property type="project" value="TreeGrafter"/>
</dbReference>
<dbReference type="PANTHER" id="PTHR48101">
    <property type="entry name" value="METHYLMALONYL-COA MUTASE, MITOCHONDRIAL-RELATED"/>
    <property type="match status" value="1"/>
</dbReference>
<dbReference type="GO" id="GO:0005737">
    <property type="term" value="C:cytoplasm"/>
    <property type="evidence" value="ECO:0007669"/>
    <property type="project" value="TreeGrafter"/>
</dbReference>
<keyword evidence="4" id="KW-1185">Reference proteome</keyword>
<dbReference type="EMBL" id="BATC01000015">
    <property type="protein sequence ID" value="GAD58984.1"/>
    <property type="molecule type" value="Genomic_DNA"/>
</dbReference>
<evidence type="ECO:0000313" key="3">
    <source>
        <dbReference type="EMBL" id="GAD58984.1"/>
    </source>
</evidence>
<gene>
    <name evidence="3" type="ORF">MBEBAB_1234</name>
</gene>
<dbReference type="SUPFAM" id="SSF51703">
    <property type="entry name" value="Cobalamin (vitamin B12)-dependent enzymes"/>
    <property type="match status" value="1"/>
</dbReference>
<dbReference type="Proteomes" id="UP000016569">
    <property type="component" value="Unassembled WGS sequence"/>
</dbReference>
<feature type="domain" description="Methylmalonyl-CoA mutase alpha/beta chain catalytic" evidence="2">
    <location>
        <begin position="65"/>
        <end position="441"/>
    </location>
</feature>
<dbReference type="GO" id="GO:0031419">
    <property type="term" value="F:cobalamin binding"/>
    <property type="evidence" value="ECO:0007669"/>
    <property type="project" value="InterPro"/>
</dbReference>
<dbReference type="AlphaFoldDB" id="A0A8E0KKX9"/>
<dbReference type="Gene3D" id="3.20.20.240">
    <property type="entry name" value="Methylmalonyl-CoA mutase"/>
    <property type="match status" value="1"/>
</dbReference>
<dbReference type="InterPro" id="IPR016176">
    <property type="entry name" value="Cbl-dep_enz_cat"/>
</dbReference>
<dbReference type="GO" id="GO:0019678">
    <property type="term" value="P:propionate metabolic process, methylmalonyl pathway"/>
    <property type="evidence" value="ECO:0007669"/>
    <property type="project" value="TreeGrafter"/>
</dbReference>
<name>A0A8E0KKX9_9CAUL</name>